<feature type="transmembrane region" description="Helical" evidence="1">
    <location>
        <begin position="93"/>
        <end position="113"/>
    </location>
</feature>
<feature type="transmembrane region" description="Helical" evidence="1">
    <location>
        <begin position="300"/>
        <end position="316"/>
    </location>
</feature>
<keyword evidence="1" id="KW-0472">Membrane</keyword>
<proteinExistence type="predicted"/>
<dbReference type="RefSeq" id="WP_311661314.1">
    <property type="nucleotide sequence ID" value="NZ_JAVRHT010000001.1"/>
</dbReference>
<feature type="transmembrane region" description="Helical" evidence="1">
    <location>
        <begin position="125"/>
        <end position="149"/>
    </location>
</feature>
<dbReference type="Proteomes" id="UP001267426">
    <property type="component" value="Unassembled WGS sequence"/>
</dbReference>
<feature type="transmembrane region" description="Helical" evidence="1">
    <location>
        <begin position="258"/>
        <end position="280"/>
    </location>
</feature>
<reference evidence="2 3" key="1">
    <citation type="submission" date="2023-09" db="EMBL/GenBank/DDBJ databases">
        <authorList>
            <person name="Rey-Velasco X."/>
        </authorList>
    </citation>
    <scope>NUCLEOTIDE SEQUENCE [LARGE SCALE GENOMIC DNA]</scope>
    <source>
        <strain evidence="2 3">F394</strain>
    </source>
</reference>
<comment type="caution">
    <text evidence="2">The sequence shown here is derived from an EMBL/GenBank/DDBJ whole genome shotgun (WGS) entry which is preliminary data.</text>
</comment>
<accession>A0ABU3BLY8</accession>
<organism evidence="2 3">
    <name type="scientific">Rubrivirga litoralis</name>
    <dbReference type="NCBI Taxonomy" id="3075598"/>
    <lineage>
        <taxon>Bacteria</taxon>
        <taxon>Pseudomonadati</taxon>
        <taxon>Rhodothermota</taxon>
        <taxon>Rhodothermia</taxon>
        <taxon>Rhodothermales</taxon>
        <taxon>Rubricoccaceae</taxon>
        <taxon>Rubrivirga</taxon>
    </lineage>
</organism>
<sequence>MPALSRRLSRSALVGLVAWSALLFVPLAGGAAHELGAHLVLLAPLVLVPLYLDAALPASFERRTDPALAAASWLILPGALAAAGSFLVPVGMWAGALVVPWGLATAAVAVWALRGAWRRHQAGTLDAAEVVLAAGFASLPGGAVWLGFARAGIDPGPYGPLVVLLTAAHFHYGAFAAAVWSGLLGRALPAGSRLRPAWAATAAGLVVGFWLVAFGIAASGGPAGGPALETVGVALLTASAMGTGALGVALGPTLADRWAGLMVAVSGGALALAMGLAVWFHLGPRLGIASPDVLWMLPRHGWLNAVGFGLWGALGWRRLRPRPARAAAPAAPPVARAA</sequence>
<protein>
    <submittedName>
        <fullName evidence="2">YndJ family transporter</fullName>
    </submittedName>
</protein>
<gene>
    <name evidence="2" type="ORF">RM540_00945</name>
</gene>
<feature type="transmembrane region" description="Helical" evidence="1">
    <location>
        <begin position="230"/>
        <end position="251"/>
    </location>
</feature>
<keyword evidence="3" id="KW-1185">Reference proteome</keyword>
<evidence type="ECO:0000256" key="1">
    <source>
        <dbReference type="SAM" id="Phobius"/>
    </source>
</evidence>
<feature type="transmembrane region" description="Helical" evidence="1">
    <location>
        <begin position="161"/>
        <end position="185"/>
    </location>
</feature>
<evidence type="ECO:0000313" key="3">
    <source>
        <dbReference type="Proteomes" id="UP001267426"/>
    </source>
</evidence>
<feature type="transmembrane region" description="Helical" evidence="1">
    <location>
        <begin position="197"/>
        <end position="218"/>
    </location>
</feature>
<keyword evidence="1" id="KW-0812">Transmembrane</keyword>
<name>A0ABU3BLY8_9BACT</name>
<dbReference type="Pfam" id="PF14158">
    <property type="entry name" value="YndJ"/>
    <property type="match status" value="1"/>
</dbReference>
<evidence type="ECO:0000313" key="2">
    <source>
        <dbReference type="EMBL" id="MDT0630302.1"/>
    </source>
</evidence>
<keyword evidence="1" id="KW-1133">Transmembrane helix</keyword>
<feature type="transmembrane region" description="Helical" evidence="1">
    <location>
        <begin position="40"/>
        <end position="60"/>
    </location>
</feature>
<feature type="transmembrane region" description="Helical" evidence="1">
    <location>
        <begin position="67"/>
        <end position="87"/>
    </location>
</feature>
<dbReference type="InterPro" id="IPR025450">
    <property type="entry name" value="YndJ-like"/>
</dbReference>
<dbReference type="EMBL" id="JAVRHT010000001">
    <property type="protein sequence ID" value="MDT0630302.1"/>
    <property type="molecule type" value="Genomic_DNA"/>
</dbReference>